<evidence type="ECO:0000313" key="1">
    <source>
        <dbReference type="EMBL" id="KLO09608.1"/>
    </source>
</evidence>
<dbReference type="STRING" id="27342.A0A0H2RJI4"/>
<gene>
    <name evidence="1" type="ORF">SCHPADRAFT_833804</name>
</gene>
<protein>
    <recommendedName>
        <fullName evidence="3">hAT-like transposase RNase-H fold domain-containing protein</fullName>
    </recommendedName>
</protein>
<dbReference type="EMBL" id="KQ086051">
    <property type="protein sequence ID" value="KLO09608.1"/>
    <property type="molecule type" value="Genomic_DNA"/>
</dbReference>
<dbReference type="InParanoid" id="A0A0H2RJI4"/>
<dbReference type="OrthoDB" id="3359487at2759"/>
<keyword evidence="2" id="KW-1185">Reference proteome</keyword>
<evidence type="ECO:0000313" key="2">
    <source>
        <dbReference type="Proteomes" id="UP000053477"/>
    </source>
</evidence>
<evidence type="ECO:0008006" key="3">
    <source>
        <dbReference type="Google" id="ProtNLM"/>
    </source>
</evidence>
<accession>A0A0H2RJI4</accession>
<proteinExistence type="predicted"/>
<dbReference type="InterPro" id="IPR012337">
    <property type="entry name" value="RNaseH-like_sf"/>
</dbReference>
<sequence>FLAATLRISQSRIPLLHEVIPMMDILTSMLNKTVTNTKLHIAVRAAAARGRVILDKYYSKTDDSITYRMAMMLHPRYKTSYFEQEKWEKEWVDTAKDILMNQWETYYKSAEEQGTAVVSRF</sequence>
<name>A0A0H2RJI4_9AGAM</name>
<reference evidence="1 2" key="1">
    <citation type="submission" date="2015-04" db="EMBL/GenBank/DDBJ databases">
        <title>Complete genome sequence of Schizopora paradoxa KUC8140, a cosmopolitan wood degrader in East Asia.</title>
        <authorList>
            <consortium name="DOE Joint Genome Institute"/>
            <person name="Min B."/>
            <person name="Park H."/>
            <person name="Jang Y."/>
            <person name="Kim J.-J."/>
            <person name="Kim K.H."/>
            <person name="Pangilinan J."/>
            <person name="Lipzen A."/>
            <person name="Riley R."/>
            <person name="Grigoriev I.V."/>
            <person name="Spatafora J.W."/>
            <person name="Choi I.-G."/>
        </authorList>
    </citation>
    <scope>NUCLEOTIDE SEQUENCE [LARGE SCALE GENOMIC DNA]</scope>
    <source>
        <strain evidence="1 2">KUC8140</strain>
    </source>
</reference>
<organism evidence="1 2">
    <name type="scientific">Schizopora paradoxa</name>
    <dbReference type="NCBI Taxonomy" id="27342"/>
    <lineage>
        <taxon>Eukaryota</taxon>
        <taxon>Fungi</taxon>
        <taxon>Dikarya</taxon>
        <taxon>Basidiomycota</taxon>
        <taxon>Agaricomycotina</taxon>
        <taxon>Agaricomycetes</taxon>
        <taxon>Hymenochaetales</taxon>
        <taxon>Schizoporaceae</taxon>
        <taxon>Schizopora</taxon>
    </lineage>
</organism>
<dbReference type="AlphaFoldDB" id="A0A0H2RJI4"/>
<feature type="non-terminal residue" evidence="1">
    <location>
        <position position="1"/>
    </location>
</feature>
<dbReference type="Proteomes" id="UP000053477">
    <property type="component" value="Unassembled WGS sequence"/>
</dbReference>
<dbReference type="SUPFAM" id="SSF53098">
    <property type="entry name" value="Ribonuclease H-like"/>
    <property type="match status" value="1"/>
</dbReference>